<dbReference type="Proteomes" id="UP000013988">
    <property type="component" value="Unassembled WGS sequence"/>
</dbReference>
<dbReference type="PATRIC" id="fig|1202534.3.peg.3909"/>
<comment type="caution">
    <text evidence="1">The sequence shown here is derived from an EMBL/GenBank/DDBJ whole genome shotgun (WGS) entry which is preliminary data.</text>
</comment>
<accession>R9BRZ8</accession>
<dbReference type="InterPro" id="IPR013785">
    <property type="entry name" value="Aldolase_TIM"/>
</dbReference>
<dbReference type="Gene3D" id="3.20.20.70">
    <property type="entry name" value="Aldolase class I"/>
    <property type="match status" value="1"/>
</dbReference>
<reference evidence="1 2" key="1">
    <citation type="submission" date="2013-03" db="EMBL/GenBank/DDBJ databases">
        <title>Whole genome shotgun sequencing of Clostridium sartagoforme AAU1.</title>
        <authorList>
            <person name="Joshi C.G."/>
            <person name="Duggirala S.M."/>
            <person name="Nathani N.M."/>
            <person name="Bhatt V.D."/>
            <person name="Patel A.K."/>
            <person name="Pandya P.R."/>
            <person name="KaPatel J.A."/>
        </authorList>
    </citation>
    <scope>NUCLEOTIDE SEQUENCE [LARGE SCALE GENOMIC DNA]</scope>
    <source>
        <strain evidence="1 2">AAU1</strain>
    </source>
</reference>
<evidence type="ECO:0000313" key="1">
    <source>
        <dbReference type="EMBL" id="EOR19904.1"/>
    </source>
</evidence>
<dbReference type="AlphaFoldDB" id="R9BRZ8"/>
<dbReference type="SUPFAM" id="SSF51569">
    <property type="entry name" value="Aldolase"/>
    <property type="match status" value="1"/>
</dbReference>
<proteinExistence type="predicted"/>
<gene>
    <name evidence="1" type="ORF">A500_19589</name>
</gene>
<dbReference type="EMBL" id="ASRV01000240">
    <property type="protein sequence ID" value="EOR19904.1"/>
    <property type="molecule type" value="Genomic_DNA"/>
</dbReference>
<protein>
    <submittedName>
        <fullName evidence="1">Translaldolase</fullName>
    </submittedName>
</protein>
<evidence type="ECO:0000313" key="2">
    <source>
        <dbReference type="Proteomes" id="UP000013988"/>
    </source>
</evidence>
<organism evidence="1 2">
    <name type="scientific">Clostridium sartagoforme AAU1</name>
    <dbReference type="NCBI Taxonomy" id="1202534"/>
    <lineage>
        <taxon>Bacteria</taxon>
        <taxon>Bacillati</taxon>
        <taxon>Bacillota</taxon>
        <taxon>Clostridia</taxon>
        <taxon>Eubacteriales</taxon>
        <taxon>Clostridiaceae</taxon>
        <taxon>Clostridium</taxon>
    </lineage>
</organism>
<sequence length="40" mass="4445">MAGAHIATIPYNVLVQMSKNPLTDIGIEKFLSDWNNGTRK</sequence>
<keyword evidence="2" id="KW-1185">Reference proteome</keyword>
<name>R9BRZ8_9CLOT</name>